<evidence type="ECO:0000256" key="5">
    <source>
        <dbReference type="ARBA" id="ARBA00023136"/>
    </source>
</evidence>
<evidence type="ECO:0000256" key="6">
    <source>
        <dbReference type="SAM" id="MobiDB-lite"/>
    </source>
</evidence>
<name>A0ABW2FMW2_9ACTN</name>
<sequence length="346" mass="37147">MSHPAAVPPWHWSALADTWTLEPLVAAVSVVLAAGYLAAARRRRRTGGGSWPWHRTAPFLGGLAVWVWVTCSGLGVYERVLFTDRAVQVILLLMFVPLLLVLGAPVTLLAEALAPAARDRLLAALRSRPSRVLMFPAVSTVLLVAPPWLLYFTPWYERTLTSGVWNAGFHLVPVLLGLLYFWPRLQLDPVAHEYPLLLSVVITFVEVVFDAALALVLLYGGHLIAGPYYASLGRTWGPSPARDQFWGGNVIWVLGDLVGLPFLCALIRRLIVTGRAESAAVDAALDAAEAAEAARATAAAAARSAAGAGAESGSDSGSDSVGREPEPAGARPWWLDDPNLKHRYGG</sequence>
<feature type="transmembrane region" description="Helical" evidence="7">
    <location>
        <begin position="163"/>
        <end position="182"/>
    </location>
</feature>
<dbReference type="InterPro" id="IPR019108">
    <property type="entry name" value="Caa3_assmbl_CtaG-rel"/>
</dbReference>
<feature type="compositionally biased region" description="Low complexity" evidence="6">
    <location>
        <begin position="308"/>
        <end position="320"/>
    </location>
</feature>
<evidence type="ECO:0000256" key="2">
    <source>
        <dbReference type="ARBA" id="ARBA00022475"/>
    </source>
</evidence>
<evidence type="ECO:0000256" key="1">
    <source>
        <dbReference type="ARBA" id="ARBA00004651"/>
    </source>
</evidence>
<protein>
    <submittedName>
        <fullName evidence="8">Cytochrome c oxidase assembly protein</fullName>
    </submittedName>
</protein>
<dbReference type="Pfam" id="PF09678">
    <property type="entry name" value="Caa3_CtaG"/>
    <property type="match status" value="1"/>
</dbReference>
<dbReference type="RefSeq" id="WP_345709338.1">
    <property type="nucleotide sequence ID" value="NZ_BAABKV010000001.1"/>
</dbReference>
<evidence type="ECO:0000313" key="8">
    <source>
        <dbReference type="EMBL" id="MFC7178606.1"/>
    </source>
</evidence>
<feature type="transmembrane region" description="Helical" evidence="7">
    <location>
        <begin position="59"/>
        <end position="77"/>
    </location>
</feature>
<keyword evidence="5 7" id="KW-0472">Membrane</keyword>
<feature type="transmembrane region" description="Helical" evidence="7">
    <location>
        <begin position="245"/>
        <end position="267"/>
    </location>
</feature>
<keyword evidence="4 7" id="KW-1133">Transmembrane helix</keyword>
<feature type="transmembrane region" description="Helical" evidence="7">
    <location>
        <begin position="89"/>
        <end position="110"/>
    </location>
</feature>
<accession>A0ABW2FMW2</accession>
<gene>
    <name evidence="8" type="ORF">ACFQMG_03390</name>
</gene>
<evidence type="ECO:0000256" key="7">
    <source>
        <dbReference type="SAM" id="Phobius"/>
    </source>
</evidence>
<evidence type="ECO:0000256" key="4">
    <source>
        <dbReference type="ARBA" id="ARBA00022989"/>
    </source>
</evidence>
<organism evidence="8 9">
    <name type="scientific">Kitasatospora paranensis</name>
    <dbReference type="NCBI Taxonomy" id="258053"/>
    <lineage>
        <taxon>Bacteria</taxon>
        <taxon>Bacillati</taxon>
        <taxon>Actinomycetota</taxon>
        <taxon>Actinomycetes</taxon>
        <taxon>Kitasatosporales</taxon>
        <taxon>Streptomycetaceae</taxon>
        <taxon>Kitasatospora</taxon>
    </lineage>
</organism>
<dbReference type="EMBL" id="JBHTAJ010000005">
    <property type="protein sequence ID" value="MFC7178606.1"/>
    <property type="molecule type" value="Genomic_DNA"/>
</dbReference>
<feature type="transmembrane region" description="Helical" evidence="7">
    <location>
        <begin position="194"/>
        <end position="225"/>
    </location>
</feature>
<feature type="region of interest" description="Disordered" evidence="6">
    <location>
        <begin position="308"/>
        <end position="346"/>
    </location>
</feature>
<proteinExistence type="predicted"/>
<comment type="caution">
    <text evidence="8">The sequence shown here is derived from an EMBL/GenBank/DDBJ whole genome shotgun (WGS) entry which is preliminary data.</text>
</comment>
<evidence type="ECO:0000256" key="3">
    <source>
        <dbReference type="ARBA" id="ARBA00022692"/>
    </source>
</evidence>
<dbReference type="Proteomes" id="UP001596435">
    <property type="component" value="Unassembled WGS sequence"/>
</dbReference>
<reference evidence="9" key="1">
    <citation type="journal article" date="2019" name="Int. J. Syst. Evol. Microbiol.">
        <title>The Global Catalogue of Microorganisms (GCM) 10K type strain sequencing project: providing services to taxonomists for standard genome sequencing and annotation.</title>
        <authorList>
            <consortium name="The Broad Institute Genomics Platform"/>
            <consortium name="The Broad Institute Genome Sequencing Center for Infectious Disease"/>
            <person name="Wu L."/>
            <person name="Ma J."/>
        </authorList>
    </citation>
    <scope>NUCLEOTIDE SEQUENCE [LARGE SCALE GENOMIC DNA]</scope>
    <source>
        <strain evidence="9">CGMCC 1.12859</strain>
    </source>
</reference>
<keyword evidence="2" id="KW-1003">Cell membrane</keyword>
<evidence type="ECO:0000313" key="9">
    <source>
        <dbReference type="Proteomes" id="UP001596435"/>
    </source>
</evidence>
<feature type="transmembrane region" description="Helical" evidence="7">
    <location>
        <begin position="20"/>
        <end position="39"/>
    </location>
</feature>
<keyword evidence="9" id="KW-1185">Reference proteome</keyword>
<comment type="subcellular location">
    <subcellularLocation>
        <location evidence="1">Cell membrane</location>
        <topology evidence="1">Multi-pass membrane protein</topology>
    </subcellularLocation>
</comment>
<keyword evidence="3 7" id="KW-0812">Transmembrane</keyword>
<feature type="transmembrane region" description="Helical" evidence="7">
    <location>
        <begin position="131"/>
        <end position="151"/>
    </location>
</feature>